<proteinExistence type="inferred from homology"/>
<evidence type="ECO:0000256" key="6">
    <source>
        <dbReference type="ARBA" id="ARBA00023136"/>
    </source>
</evidence>
<evidence type="ECO:0000256" key="7">
    <source>
        <dbReference type="SAM" id="Phobius"/>
    </source>
</evidence>
<evidence type="ECO:0000256" key="4">
    <source>
        <dbReference type="ARBA" id="ARBA00022692"/>
    </source>
</evidence>
<feature type="transmembrane region" description="Helical" evidence="7">
    <location>
        <begin position="73"/>
        <end position="94"/>
    </location>
</feature>
<keyword evidence="3" id="KW-1003">Cell membrane</keyword>
<organism evidence="8 9">
    <name type="scientific">Desulfosporosinus metallidurans</name>
    <dbReference type="NCBI Taxonomy" id="1888891"/>
    <lineage>
        <taxon>Bacteria</taxon>
        <taxon>Bacillati</taxon>
        <taxon>Bacillota</taxon>
        <taxon>Clostridia</taxon>
        <taxon>Eubacteriales</taxon>
        <taxon>Desulfitobacteriaceae</taxon>
        <taxon>Desulfosporosinus</taxon>
    </lineage>
</organism>
<feature type="transmembrane region" description="Helical" evidence="7">
    <location>
        <begin position="175"/>
        <end position="203"/>
    </location>
</feature>
<evidence type="ECO:0000256" key="3">
    <source>
        <dbReference type="ARBA" id="ARBA00022475"/>
    </source>
</evidence>
<dbReference type="Pfam" id="PF03916">
    <property type="entry name" value="NrfD"/>
    <property type="match status" value="1"/>
</dbReference>
<dbReference type="OrthoDB" id="9768158at2"/>
<feature type="transmembrane region" description="Helical" evidence="7">
    <location>
        <begin position="114"/>
        <end position="137"/>
    </location>
</feature>
<dbReference type="RefSeq" id="WP_075363801.1">
    <property type="nucleotide sequence ID" value="NZ_MLBF01000005.1"/>
</dbReference>
<feature type="transmembrane region" description="Helical" evidence="7">
    <location>
        <begin position="272"/>
        <end position="294"/>
    </location>
</feature>
<keyword evidence="5 7" id="KW-1133">Transmembrane helix</keyword>
<accession>A0A1Q8R014</accession>
<dbReference type="EMBL" id="MLBF01000005">
    <property type="protein sequence ID" value="OLN32915.1"/>
    <property type="molecule type" value="Genomic_DNA"/>
</dbReference>
<keyword evidence="9" id="KW-1185">Reference proteome</keyword>
<feature type="transmembrane region" description="Helical" evidence="7">
    <location>
        <begin position="319"/>
        <end position="340"/>
    </location>
</feature>
<evidence type="ECO:0000256" key="5">
    <source>
        <dbReference type="ARBA" id="ARBA00022989"/>
    </source>
</evidence>
<dbReference type="InterPro" id="IPR005614">
    <property type="entry name" value="NrfD-like"/>
</dbReference>
<dbReference type="PANTHER" id="PTHR34856:SF2">
    <property type="entry name" value="PROTEIN NRFD"/>
    <property type="match status" value="1"/>
</dbReference>
<sequence length="360" mass="38728">MNKLSQWVLGLLALIGIGSAVGKAFIWGDSVVNYGSYVPWGLWVSLYIFLVAAAAGATWFGFWLGYKNNSVRWIKVGFGSAAISLIGALAFIALDLGKPMKGISIFFSPSVMSPLAWASWGYALFILTVAFIVFKGISSVRSPLVYLGLVLSIVFLGAETLFFGEMIARPLWNSWGSAFAFVTSAIVAGGALVYGVAALWAPDLLQKDDSGLRKLLLYAIVLHLIVEVGHLALEMKLPEAMAQMTDWRFWVLFVGLGGVVAIYLLTKPATALLGALLSLVGILVYKVTFVTAAFTQPDLNGLPEAFQDSRLSLSYTPSIVEWLVAVGLLATVVLAISWLIPKVLVDHTEGSTKSNKAVNV</sequence>
<dbReference type="STRING" id="1888891.DSOL_1026"/>
<dbReference type="Gene3D" id="1.20.1630.10">
    <property type="entry name" value="Formate dehydrogenase/DMSO reductase domain"/>
    <property type="match status" value="1"/>
</dbReference>
<keyword evidence="6 7" id="KW-0472">Membrane</keyword>
<feature type="transmembrane region" description="Helical" evidence="7">
    <location>
        <begin position="144"/>
        <end position="163"/>
    </location>
</feature>
<protein>
    <submittedName>
        <fullName evidence="8">Molybdopterin oxidoreductase membrane subunit</fullName>
    </submittedName>
</protein>
<evidence type="ECO:0000313" key="8">
    <source>
        <dbReference type="EMBL" id="OLN32915.1"/>
    </source>
</evidence>
<feature type="transmembrane region" description="Helical" evidence="7">
    <location>
        <begin position="46"/>
        <end position="66"/>
    </location>
</feature>
<dbReference type="AlphaFoldDB" id="A0A1Q8R014"/>
<comment type="subcellular location">
    <subcellularLocation>
        <location evidence="1">Cell membrane</location>
        <topology evidence="1">Multi-pass membrane protein</topology>
    </subcellularLocation>
</comment>
<name>A0A1Q8R014_9FIRM</name>
<comment type="caution">
    <text evidence="8">The sequence shown here is derived from an EMBL/GenBank/DDBJ whole genome shotgun (WGS) entry which is preliminary data.</text>
</comment>
<keyword evidence="4 7" id="KW-0812">Transmembrane</keyword>
<feature type="transmembrane region" description="Helical" evidence="7">
    <location>
        <begin position="247"/>
        <end position="265"/>
    </location>
</feature>
<evidence type="ECO:0000256" key="2">
    <source>
        <dbReference type="ARBA" id="ARBA00008929"/>
    </source>
</evidence>
<comment type="similarity">
    <text evidence="2">Belongs to the NrfD family.</text>
</comment>
<feature type="transmembrane region" description="Helical" evidence="7">
    <location>
        <begin position="215"/>
        <end position="235"/>
    </location>
</feature>
<evidence type="ECO:0000256" key="1">
    <source>
        <dbReference type="ARBA" id="ARBA00004651"/>
    </source>
</evidence>
<dbReference type="PANTHER" id="PTHR34856">
    <property type="entry name" value="PROTEIN NRFD"/>
    <property type="match status" value="1"/>
</dbReference>
<reference evidence="8 9" key="1">
    <citation type="submission" date="2016-09" db="EMBL/GenBank/DDBJ databases">
        <title>Complete genome of Desulfosporosinus sp. OL.</title>
        <authorList>
            <person name="Mardanov A."/>
            <person name="Beletsky A."/>
            <person name="Panova A."/>
            <person name="Karnachuk O."/>
            <person name="Ravin N."/>
        </authorList>
    </citation>
    <scope>NUCLEOTIDE SEQUENCE [LARGE SCALE GENOMIC DNA]</scope>
    <source>
        <strain evidence="8 9">OL</strain>
    </source>
</reference>
<dbReference type="Proteomes" id="UP000186102">
    <property type="component" value="Unassembled WGS sequence"/>
</dbReference>
<dbReference type="InterPro" id="IPR052049">
    <property type="entry name" value="Electron_transfer_protein"/>
</dbReference>
<gene>
    <name evidence="8" type="ORF">DSOL_1026</name>
</gene>
<dbReference type="GO" id="GO:0005886">
    <property type="term" value="C:plasma membrane"/>
    <property type="evidence" value="ECO:0007669"/>
    <property type="project" value="UniProtKB-SubCell"/>
</dbReference>
<evidence type="ECO:0000313" key="9">
    <source>
        <dbReference type="Proteomes" id="UP000186102"/>
    </source>
</evidence>